<dbReference type="AlphaFoldDB" id="A0A225WRS1"/>
<organism evidence="7 8">
    <name type="scientific">Phytophthora megakarya</name>
    <dbReference type="NCBI Taxonomy" id="4795"/>
    <lineage>
        <taxon>Eukaryota</taxon>
        <taxon>Sar</taxon>
        <taxon>Stramenopiles</taxon>
        <taxon>Oomycota</taxon>
        <taxon>Peronosporomycetes</taxon>
        <taxon>Peronosporales</taxon>
        <taxon>Peronosporaceae</taxon>
        <taxon>Phytophthora</taxon>
    </lineage>
</organism>
<evidence type="ECO:0000256" key="4">
    <source>
        <dbReference type="ARBA" id="ARBA00022729"/>
    </source>
</evidence>
<keyword evidence="3 5" id="KW-0964">Secreted</keyword>
<gene>
    <name evidence="7" type="ORF">PHMEG_0005224</name>
</gene>
<evidence type="ECO:0000256" key="6">
    <source>
        <dbReference type="SAM" id="MobiDB-lite"/>
    </source>
</evidence>
<keyword evidence="8" id="KW-1185">Reference proteome</keyword>
<proteinExistence type="inferred from homology"/>
<comment type="caution">
    <text evidence="7">The sequence shown here is derived from an EMBL/GenBank/DDBJ whole genome shotgun (WGS) entry which is preliminary data.</text>
</comment>
<evidence type="ECO:0000313" key="8">
    <source>
        <dbReference type="Proteomes" id="UP000198211"/>
    </source>
</evidence>
<evidence type="ECO:0000256" key="5">
    <source>
        <dbReference type="RuleBase" id="RU367124"/>
    </source>
</evidence>
<dbReference type="EMBL" id="NBNE01000331">
    <property type="protein sequence ID" value="OWZ20376.1"/>
    <property type="molecule type" value="Genomic_DNA"/>
</dbReference>
<reference evidence="8" key="1">
    <citation type="submission" date="2017-03" db="EMBL/GenBank/DDBJ databases">
        <title>Phytopthora megakarya and P. palmivora, two closely related causual agents of cacao black pod achieved similar genome size and gene model numbers by different mechanisms.</title>
        <authorList>
            <person name="Ali S."/>
            <person name="Shao J."/>
            <person name="Larry D.J."/>
            <person name="Kronmiller B."/>
            <person name="Shen D."/>
            <person name="Strem M.D."/>
            <person name="Melnick R.L."/>
            <person name="Guiltinan M.J."/>
            <person name="Tyler B.M."/>
            <person name="Meinhardt L.W."/>
            <person name="Bailey B.A."/>
        </authorList>
    </citation>
    <scope>NUCLEOTIDE SEQUENCE [LARGE SCALE GENOMIC DNA]</scope>
    <source>
        <strain evidence="8">zdho120</strain>
    </source>
</reference>
<keyword evidence="4" id="KW-0732">Signal</keyword>
<comment type="similarity">
    <text evidence="2 5">Belongs to the RxLR effector family.</text>
</comment>
<name>A0A225WRS1_9STRA</name>
<comment type="function">
    <text evidence="5">Effector that suppresses plant defense responses during pathogen infection.</text>
</comment>
<feature type="region of interest" description="Disordered" evidence="6">
    <location>
        <begin position="38"/>
        <end position="71"/>
    </location>
</feature>
<dbReference type="Pfam" id="PF16810">
    <property type="entry name" value="RXLR"/>
    <property type="match status" value="1"/>
</dbReference>
<comment type="domain">
    <text evidence="5">The RxLR-dEER motif acts to carry the protein into the host cell cytoplasm through binding to cell surface phosphatidylinositol-3-phosphate.</text>
</comment>
<evidence type="ECO:0000256" key="2">
    <source>
        <dbReference type="ARBA" id="ARBA00010400"/>
    </source>
</evidence>
<dbReference type="Proteomes" id="UP000198211">
    <property type="component" value="Unassembled WGS sequence"/>
</dbReference>
<evidence type="ECO:0000256" key="1">
    <source>
        <dbReference type="ARBA" id="ARBA00004613"/>
    </source>
</evidence>
<protein>
    <recommendedName>
        <fullName evidence="5">RxLR effector protein</fullName>
    </recommendedName>
</protein>
<evidence type="ECO:0000313" key="7">
    <source>
        <dbReference type="EMBL" id="OWZ20376.1"/>
    </source>
</evidence>
<dbReference type="GO" id="GO:0005576">
    <property type="term" value="C:extracellular region"/>
    <property type="evidence" value="ECO:0007669"/>
    <property type="project" value="UniProtKB-SubCell"/>
</dbReference>
<dbReference type="OrthoDB" id="125806at2759"/>
<sequence>MLFAAVLVASGPEVSKADQAGVPDVGVVDSSNILTSEDKRFLRSHQAADNDDRYDEKEKRPEGEGEERKGGENLFAALKLTNMKRDPVYANKVYRRWKNYGYTVDDVEKKKVTEELRDKYQTFLSMWTKSGWEYPHYRTVNGYS</sequence>
<accession>A0A225WRS1</accession>
<evidence type="ECO:0000256" key="3">
    <source>
        <dbReference type="ARBA" id="ARBA00022525"/>
    </source>
</evidence>
<dbReference type="InterPro" id="IPR031825">
    <property type="entry name" value="RXLR"/>
</dbReference>
<comment type="subcellular location">
    <subcellularLocation>
        <location evidence="1 5">Secreted</location>
    </subcellularLocation>
</comment>